<evidence type="ECO:0000313" key="2">
    <source>
        <dbReference type="EMBL" id="KCV70602.1"/>
    </source>
</evidence>
<name>A0A058ZB01_FONAL</name>
<feature type="region of interest" description="Disordered" evidence="1">
    <location>
        <begin position="184"/>
        <end position="239"/>
    </location>
</feature>
<dbReference type="RefSeq" id="XP_009495118.1">
    <property type="nucleotide sequence ID" value="XM_009496843.1"/>
</dbReference>
<accession>A0A058ZB01</accession>
<feature type="compositionally biased region" description="Low complexity" evidence="1">
    <location>
        <begin position="40"/>
        <end position="57"/>
    </location>
</feature>
<feature type="region of interest" description="Disordered" evidence="1">
    <location>
        <begin position="1"/>
        <end position="148"/>
    </location>
</feature>
<evidence type="ECO:0000313" key="3">
    <source>
        <dbReference type="Proteomes" id="UP000030693"/>
    </source>
</evidence>
<feature type="region of interest" description="Disordered" evidence="1">
    <location>
        <begin position="337"/>
        <end position="356"/>
    </location>
</feature>
<protein>
    <submittedName>
        <fullName evidence="2">Uncharacterized protein</fullName>
    </submittedName>
</protein>
<keyword evidence="3" id="KW-1185">Reference proteome</keyword>
<feature type="non-terminal residue" evidence="2">
    <location>
        <position position="472"/>
    </location>
</feature>
<dbReference type="AlphaFoldDB" id="A0A058ZB01"/>
<proteinExistence type="predicted"/>
<reference evidence="2" key="1">
    <citation type="submission" date="2013-04" db="EMBL/GenBank/DDBJ databases">
        <title>The Genome Sequence of Fonticula alba ATCC 38817.</title>
        <authorList>
            <consortium name="The Broad Institute Genomics Platform"/>
            <person name="Russ C."/>
            <person name="Cuomo C."/>
            <person name="Burger G."/>
            <person name="Gray M.W."/>
            <person name="Holland P.W.H."/>
            <person name="King N."/>
            <person name="Lang F.B.F."/>
            <person name="Roger A.J."/>
            <person name="Ruiz-Trillo I."/>
            <person name="Brown M."/>
            <person name="Walker B."/>
            <person name="Young S."/>
            <person name="Zeng Q."/>
            <person name="Gargeya S."/>
            <person name="Fitzgerald M."/>
            <person name="Haas B."/>
            <person name="Abouelleil A."/>
            <person name="Allen A.W."/>
            <person name="Alvarado L."/>
            <person name="Arachchi H.M."/>
            <person name="Berlin A.M."/>
            <person name="Chapman S.B."/>
            <person name="Gainer-Dewar J."/>
            <person name="Goldberg J."/>
            <person name="Griggs A."/>
            <person name="Gujja S."/>
            <person name="Hansen M."/>
            <person name="Howarth C."/>
            <person name="Imamovic A."/>
            <person name="Ireland A."/>
            <person name="Larimer J."/>
            <person name="McCowan C."/>
            <person name="Murphy C."/>
            <person name="Pearson M."/>
            <person name="Poon T.W."/>
            <person name="Priest M."/>
            <person name="Roberts A."/>
            <person name="Saif S."/>
            <person name="Shea T."/>
            <person name="Sisk P."/>
            <person name="Sykes S."/>
            <person name="Wortman J."/>
            <person name="Nusbaum C."/>
            <person name="Birren B."/>
        </authorList>
    </citation>
    <scope>NUCLEOTIDE SEQUENCE [LARGE SCALE GENOMIC DNA]</scope>
    <source>
        <strain evidence="2">ATCC 38817</strain>
    </source>
</reference>
<sequence length="472" mass="46629">MTAAGPASPAQSATATGEDQLPSPFSEDQGASLPADPSTSLSGWSASESPASPSSPAVRQEPHLPATAQQPVSSPVPALEGPLSPSSPRRTERPPPLRSDARLSRPPFTADDRRTLSLSPPPSPPPPDDLAHTFGVILPPEPEGEAPDMAHLREILDSTSFDRLLADAASSHVRHILAKLLPGTPAPVVLPGSPPSPRPPSSPPPSSIEPLPADAALNSPAASSPLPAMPMPELGASSSDSATLLDHAAWGFGLSVDCAQEDEDDSVDARTHVLVAAIASLPGGPPEEAPPAVVSGLPADLALGRLALPAIEFDRSVLLPAIPPAAAAVKVSSAAPSAAPLSGASPDQPISSAVARPGVAGSTLGSQISKFFAPAGPGPLPGTGLISLLSFTPAAGAPDGETSLAPSSPTSASNLLAELSDALRVPPGETQSKSRSTALTAAAACALAGAVLLGPGTFAVLGVGAAAAAAAA</sequence>
<feature type="compositionally biased region" description="Pro residues" evidence="1">
    <location>
        <begin position="192"/>
        <end position="207"/>
    </location>
</feature>
<dbReference type="Proteomes" id="UP000030693">
    <property type="component" value="Unassembled WGS sequence"/>
</dbReference>
<feature type="compositionally biased region" description="Basic and acidic residues" evidence="1">
    <location>
        <begin position="89"/>
        <end position="103"/>
    </location>
</feature>
<dbReference type="EMBL" id="KB932204">
    <property type="protein sequence ID" value="KCV70602.1"/>
    <property type="molecule type" value="Genomic_DNA"/>
</dbReference>
<dbReference type="GeneID" id="20527685"/>
<feature type="compositionally biased region" description="Low complexity" evidence="1">
    <location>
        <begin position="337"/>
        <end position="346"/>
    </location>
</feature>
<feature type="compositionally biased region" description="Pro residues" evidence="1">
    <location>
        <begin position="119"/>
        <end position="128"/>
    </location>
</feature>
<gene>
    <name evidence="2" type="ORF">H696_02960</name>
</gene>
<feature type="compositionally biased region" description="Low complexity" evidence="1">
    <location>
        <begin position="208"/>
        <end position="226"/>
    </location>
</feature>
<evidence type="ECO:0000256" key="1">
    <source>
        <dbReference type="SAM" id="MobiDB-lite"/>
    </source>
</evidence>
<organism evidence="2">
    <name type="scientific">Fonticula alba</name>
    <name type="common">Slime mold</name>
    <dbReference type="NCBI Taxonomy" id="691883"/>
    <lineage>
        <taxon>Eukaryota</taxon>
        <taxon>Rotosphaerida</taxon>
        <taxon>Fonticulaceae</taxon>
        <taxon>Fonticula</taxon>
    </lineage>
</organism>